<accession>A0A3P5WHG1</accession>
<reference evidence="2 3" key="1">
    <citation type="submission" date="2018-11" db="EMBL/GenBank/DDBJ databases">
        <authorList>
            <person name="Criscuolo A."/>
        </authorList>
    </citation>
    <scope>NUCLEOTIDE SEQUENCE [LARGE SCALE GENOMIC DNA]</scope>
    <source>
        <strain evidence="2">ATB-66</strain>
    </source>
</reference>
<dbReference type="AlphaFoldDB" id="A0A3P5WHG1"/>
<sequence>MTLLSGSQFLFTQSRQGFILLIIYQIRMVNTIHVFLLTHVEEIWTQRLGKTIFNLFAHIEQAKVYNIKKDSCFFVSVLAFRGRYISASLSAGVSRLMLFPRESSASTTSNKKEESRRGRKRMISADRLS</sequence>
<evidence type="ECO:0000256" key="1">
    <source>
        <dbReference type="SAM" id="MobiDB-lite"/>
    </source>
</evidence>
<gene>
    <name evidence="2" type="ORF">FILTAD_00572</name>
</gene>
<protein>
    <submittedName>
        <fullName evidence="2">Uncharacterized protein</fullName>
    </submittedName>
</protein>
<dbReference type="EMBL" id="UXAV01000019">
    <property type="protein sequence ID" value="VDC21098.1"/>
    <property type="molecule type" value="Genomic_DNA"/>
</dbReference>
<organism evidence="2 3">
    <name type="scientific">Filibacter tadaridae</name>
    <dbReference type="NCBI Taxonomy" id="2483811"/>
    <lineage>
        <taxon>Bacteria</taxon>
        <taxon>Bacillati</taxon>
        <taxon>Bacillota</taxon>
        <taxon>Bacilli</taxon>
        <taxon>Bacillales</taxon>
        <taxon>Caryophanaceae</taxon>
        <taxon>Filibacter</taxon>
    </lineage>
</organism>
<proteinExistence type="predicted"/>
<evidence type="ECO:0000313" key="3">
    <source>
        <dbReference type="Proteomes" id="UP000270468"/>
    </source>
</evidence>
<evidence type="ECO:0000313" key="2">
    <source>
        <dbReference type="EMBL" id="VDC21098.1"/>
    </source>
</evidence>
<feature type="region of interest" description="Disordered" evidence="1">
    <location>
        <begin position="103"/>
        <end position="129"/>
    </location>
</feature>
<keyword evidence="3" id="KW-1185">Reference proteome</keyword>
<name>A0A3P5WHG1_9BACL</name>
<dbReference type="Proteomes" id="UP000270468">
    <property type="component" value="Unassembled WGS sequence"/>
</dbReference>